<evidence type="ECO:0000256" key="1">
    <source>
        <dbReference type="ARBA" id="ARBA00001968"/>
    </source>
</evidence>
<dbReference type="AlphaFoldDB" id="A0A9P6RE14"/>
<comment type="subcellular location">
    <subcellularLocation>
        <location evidence="3">Chromosome</location>
    </subcellularLocation>
    <subcellularLocation>
        <location evidence="4">Cytoplasm</location>
    </subcellularLocation>
    <subcellularLocation>
        <location evidence="2 14">Nucleus</location>
    </subcellularLocation>
</comment>
<reference evidence="20" key="1">
    <citation type="journal article" date="2020" name="Fungal Divers.">
        <title>Resolving the Mortierellaceae phylogeny through synthesis of multi-gene phylogenetics and phylogenomics.</title>
        <authorList>
            <person name="Vandepol N."/>
            <person name="Liber J."/>
            <person name="Desiro A."/>
            <person name="Na H."/>
            <person name="Kennedy M."/>
            <person name="Barry K."/>
            <person name="Grigoriev I.V."/>
            <person name="Miller A.N."/>
            <person name="O'Donnell K."/>
            <person name="Stajich J.E."/>
            <person name="Bonito G."/>
        </authorList>
    </citation>
    <scope>NUCLEOTIDE SEQUENCE</scope>
    <source>
        <strain evidence="20">NVP60</strain>
    </source>
</reference>
<proteinExistence type="inferred from homology"/>
<feature type="binding site" evidence="17">
    <location>
        <position position="193"/>
    </location>
    <ligand>
        <name>a divalent metal cation</name>
        <dbReference type="ChEBI" id="CHEBI:60240"/>
    </ligand>
</feature>
<dbReference type="PANTHER" id="PTHR10625:SF14">
    <property type="entry name" value="HISTONE DEACETYLASE 8"/>
    <property type="match status" value="1"/>
</dbReference>
<evidence type="ECO:0000256" key="16">
    <source>
        <dbReference type="PIRSR" id="PIRSR037913-2"/>
    </source>
</evidence>
<keyword evidence="7" id="KW-0678">Repressor</keyword>
<dbReference type="PIRSF" id="PIRSF037913">
    <property type="entry name" value="His_deacetylse_1"/>
    <property type="match status" value="1"/>
</dbReference>
<keyword evidence="10 14" id="KW-0156">Chromatin regulator</keyword>
<dbReference type="EC" id="3.5.1.98" evidence="14"/>
<evidence type="ECO:0000256" key="14">
    <source>
        <dbReference type="PIRNR" id="PIRNR037913"/>
    </source>
</evidence>
<dbReference type="GO" id="GO:0005737">
    <property type="term" value="C:cytoplasm"/>
    <property type="evidence" value="ECO:0007669"/>
    <property type="project" value="UniProtKB-SubCell"/>
</dbReference>
<dbReference type="InterPro" id="IPR023801">
    <property type="entry name" value="His_deacetylse_dom"/>
</dbReference>
<dbReference type="InterPro" id="IPR000286">
    <property type="entry name" value="HDACs"/>
</dbReference>
<feature type="binding site" evidence="17">
    <location>
        <position position="195"/>
    </location>
    <ligand>
        <name>a divalent metal cation</name>
        <dbReference type="ChEBI" id="CHEBI:60240"/>
    </ligand>
</feature>
<dbReference type="OrthoDB" id="73273at2759"/>
<feature type="binding site" evidence="16">
    <location>
        <position position="116"/>
    </location>
    <ligand>
        <name>substrate</name>
    </ligand>
</feature>
<keyword evidence="6" id="KW-0963">Cytoplasm</keyword>
<keyword evidence="5" id="KW-0158">Chromosome</keyword>
<dbReference type="GO" id="GO:0005634">
    <property type="term" value="C:nucleus"/>
    <property type="evidence" value="ECO:0007669"/>
    <property type="project" value="UniProtKB-SubCell"/>
</dbReference>
<dbReference type="Pfam" id="PF00850">
    <property type="entry name" value="Hist_deacetyl"/>
    <property type="match status" value="1"/>
</dbReference>
<feature type="binding site" evidence="16">
    <location>
        <position position="166"/>
    </location>
    <ligand>
        <name>substrate</name>
    </ligand>
</feature>
<evidence type="ECO:0000256" key="6">
    <source>
        <dbReference type="ARBA" id="ARBA00022490"/>
    </source>
</evidence>
<name>A0A9P6RE14_9FUNG</name>
<dbReference type="GO" id="GO:0046872">
    <property type="term" value="F:metal ion binding"/>
    <property type="evidence" value="ECO:0007669"/>
    <property type="project" value="UniProtKB-KW"/>
</dbReference>
<dbReference type="GO" id="GO:0141221">
    <property type="term" value="F:histone deacetylase activity, hydrolytic mechanism"/>
    <property type="evidence" value="ECO:0007669"/>
    <property type="project" value="UniProtKB-EC"/>
</dbReference>
<dbReference type="Gene3D" id="3.40.800.20">
    <property type="entry name" value="Histone deacetylase domain"/>
    <property type="match status" value="1"/>
</dbReference>
<dbReference type="PRINTS" id="PR01270">
    <property type="entry name" value="HDASUPER"/>
</dbReference>
<evidence type="ECO:0000256" key="11">
    <source>
        <dbReference type="ARBA" id="ARBA00023015"/>
    </source>
</evidence>
<evidence type="ECO:0000256" key="17">
    <source>
        <dbReference type="PIRSR" id="PIRSR037913-3"/>
    </source>
</evidence>
<accession>A0A9P6RE14</accession>
<feature type="binding site" evidence="17">
    <location>
        <position position="280"/>
    </location>
    <ligand>
        <name>a divalent metal cation</name>
        <dbReference type="ChEBI" id="CHEBI:60240"/>
    </ligand>
</feature>
<comment type="cofactor">
    <cofactor evidence="1">
        <name>a divalent metal cation</name>
        <dbReference type="ChEBI" id="CHEBI:60240"/>
    </cofactor>
</comment>
<dbReference type="Proteomes" id="UP000823405">
    <property type="component" value="Unassembled WGS sequence"/>
</dbReference>
<dbReference type="GO" id="GO:0005694">
    <property type="term" value="C:chromosome"/>
    <property type="evidence" value="ECO:0007669"/>
    <property type="project" value="UniProtKB-SubCell"/>
</dbReference>
<comment type="catalytic activity">
    <reaction evidence="14">
        <text>N(6)-acetyl-L-lysyl-[histone] + H2O = L-lysyl-[histone] + acetate</text>
        <dbReference type="Rhea" id="RHEA:58196"/>
        <dbReference type="Rhea" id="RHEA-COMP:9845"/>
        <dbReference type="Rhea" id="RHEA-COMP:11338"/>
        <dbReference type="ChEBI" id="CHEBI:15377"/>
        <dbReference type="ChEBI" id="CHEBI:29969"/>
        <dbReference type="ChEBI" id="CHEBI:30089"/>
        <dbReference type="ChEBI" id="CHEBI:61930"/>
        <dbReference type="EC" id="3.5.1.98"/>
    </reaction>
</comment>
<keyword evidence="12 14" id="KW-0804">Transcription</keyword>
<dbReference type="PANTHER" id="PTHR10625">
    <property type="entry name" value="HISTONE DEACETYLASE HDAC1-RELATED"/>
    <property type="match status" value="1"/>
</dbReference>
<evidence type="ECO:0000256" key="3">
    <source>
        <dbReference type="ARBA" id="ARBA00004286"/>
    </source>
</evidence>
<comment type="caution">
    <text evidence="20">The sequence shown here is derived from an EMBL/GenBank/DDBJ whole genome shotgun (WGS) entry which is preliminary data.</text>
</comment>
<gene>
    <name evidence="20" type="primary">HDAC8</name>
    <name evidence="20" type="ORF">BGZ97_006475</name>
</gene>
<evidence type="ECO:0000313" key="21">
    <source>
        <dbReference type="Proteomes" id="UP000823405"/>
    </source>
</evidence>
<keyword evidence="13 14" id="KW-0539">Nucleus</keyword>
<feature type="domain" description="Histone deacetylase" evidence="19">
    <location>
        <begin position="20"/>
        <end position="334"/>
    </location>
</feature>
<feature type="region of interest" description="Disordered" evidence="18">
    <location>
        <begin position="77"/>
        <end position="104"/>
    </location>
</feature>
<evidence type="ECO:0000256" key="12">
    <source>
        <dbReference type="ARBA" id="ARBA00023163"/>
    </source>
</evidence>
<dbReference type="InterPro" id="IPR023696">
    <property type="entry name" value="Ureohydrolase_dom_sf"/>
</dbReference>
<evidence type="ECO:0000256" key="18">
    <source>
        <dbReference type="SAM" id="MobiDB-lite"/>
    </source>
</evidence>
<evidence type="ECO:0000256" key="8">
    <source>
        <dbReference type="ARBA" id="ARBA00022723"/>
    </source>
</evidence>
<keyword evidence="8 17" id="KW-0479">Metal-binding</keyword>
<sequence length="393" mass="43850">MPRTAYIYSKDYAGLVSRLPSNIDRSTKVHALIEAYGLLRLRDLTIISPRKATFKELCRFHSRDYIEFLNKAEDYDSSEESEEDKSCNDENDNPYNARTSRHTKEDKLEEHGLRFDCSVFESLADYAAYVAGSTLEAATLLCDDAFDIVVHWDGGRHHAKKDAAAGFCIVNDIVLGIMALQKAFDRVLYLDLDVHHGDGVESAFQFTDKVLTVSIHYFAEGFYPGTGSGISTSARSKAAVNIPMKTGLSDETLNKIFDKMIEPLVEQFSPDAIVLQCGVDGMAGDPLGKWNLTMTGYSDCLKKVMAWKKPLLVLGGGGYNTVSTARCYAYLTSQILGRTISDEIPEHAYFEDYQPDFLLFIDPGRQADSNTEEHLAYVQGLVNTQFRSCLTSH</sequence>
<evidence type="ECO:0000259" key="19">
    <source>
        <dbReference type="Pfam" id="PF00850"/>
    </source>
</evidence>
<evidence type="ECO:0000256" key="10">
    <source>
        <dbReference type="ARBA" id="ARBA00022853"/>
    </source>
</evidence>
<organism evidence="20 21">
    <name type="scientific">Linnemannia gamsii</name>
    <dbReference type="NCBI Taxonomy" id="64522"/>
    <lineage>
        <taxon>Eukaryota</taxon>
        <taxon>Fungi</taxon>
        <taxon>Fungi incertae sedis</taxon>
        <taxon>Mucoromycota</taxon>
        <taxon>Mortierellomycotina</taxon>
        <taxon>Mortierellomycetes</taxon>
        <taxon>Mortierellales</taxon>
        <taxon>Mortierellaceae</taxon>
        <taxon>Linnemannia</taxon>
    </lineage>
</organism>
<dbReference type="InterPro" id="IPR037138">
    <property type="entry name" value="His_deacetylse_dom_sf"/>
</dbReference>
<dbReference type="InterPro" id="IPR003084">
    <property type="entry name" value="HDAC_I/II"/>
</dbReference>
<evidence type="ECO:0000256" key="15">
    <source>
        <dbReference type="PIRSR" id="PIRSR037913-1"/>
    </source>
</evidence>
<protein>
    <recommendedName>
        <fullName evidence="14">Histone deacetylase</fullName>
        <ecNumber evidence="14">3.5.1.98</ecNumber>
    </recommendedName>
</protein>
<evidence type="ECO:0000256" key="7">
    <source>
        <dbReference type="ARBA" id="ARBA00022491"/>
    </source>
</evidence>
<evidence type="ECO:0000256" key="13">
    <source>
        <dbReference type="ARBA" id="ARBA00023242"/>
    </source>
</evidence>
<keyword evidence="21" id="KW-1185">Reference proteome</keyword>
<dbReference type="EMBL" id="JAAAIN010000287">
    <property type="protein sequence ID" value="KAG0316693.1"/>
    <property type="molecule type" value="Genomic_DNA"/>
</dbReference>
<keyword evidence="11 14" id="KW-0805">Transcription regulation</keyword>
<dbReference type="SUPFAM" id="SSF52768">
    <property type="entry name" value="Arginase/deacetylase"/>
    <property type="match status" value="1"/>
</dbReference>
<evidence type="ECO:0000313" key="20">
    <source>
        <dbReference type="EMBL" id="KAG0316693.1"/>
    </source>
</evidence>
<evidence type="ECO:0000256" key="5">
    <source>
        <dbReference type="ARBA" id="ARBA00022454"/>
    </source>
</evidence>
<feature type="active site" description="Proton acceptor" evidence="15">
    <location>
        <position position="158"/>
    </location>
</feature>
<evidence type="ECO:0000256" key="2">
    <source>
        <dbReference type="ARBA" id="ARBA00004123"/>
    </source>
</evidence>
<feature type="binding site" evidence="16">
    <location>
        <position position="319"/>
    </location>
    <ligand>
        <name>substrate</name>
    </ligand>
</feature>
<evidence type="ECO:0000256" key="9">
    <source>
        <dbReference type="ARBA" id="ARBA00022801"/>
    </source>
</evidence>
<dbReference type="GO" id="GO:0031507">
    <property type="term" value="P:heterochromatin formation"/>
    <property type="evidence" value="ECO:0007669"/>
    <property type="project" value="TreeGrafter"/>
</dbReference>
<evidence type="ECO:0000256" key="4">
    <source>
        <dbReference type="ARBA" id="ARBA00004496"/>
    </source>
</evidence>
<keyword evidence="9 14" id="KW-0378">Hydrolase</keyword>
<comment type="similarity">
    <text evidence="14">Belongs to the histone deacetylase family. HD Type 1 subfamily.</text>
</comment>